<reference evidence="2" key="1">
    <citation type="submission" date="2020-02" db="EMBL/GenBank/DDBJ databases">
        <authorList>
            <person name="Meier V. D."/>
        </authorList>
    </citation>
    <scope>NUCLEOTIDE SEQUENCE</scope>
    <source>
        <strain evidence="2">AVDCRST_MAG24</strain>
    </source>
</reference>
<feature type="signal peptide" evidence="1">
    <location>
        <begin position="1"/>
        <end position="28"/>
    </location>
</feature>
<dbReference type="SUPFAM" id="SSF110296">
    <property type="entry name" value="Oligoxyloglucan reducing end-specific cellobiohydrolase"/>
    <property type="match status" value="1"/>
</dbReference>
<proteinExistence type="predicted"/>
<dbReference type="PANTHER" id="PTHR47199:SF2">
    <property type="entry name" value="PHOTOSYSTEM II STABILITY_ASSEMBLY FACTOR HCF136, CHLOROPLASTIC"/>
    <property type="match status" value="1"/>
</dbReference>
<dbReference type="EMBL" id="CADCUF010000185">
    <property type="protein sequence ID" value="CAA9339723.1"/>
    <property type="molecule type" value="Genomic_DNA"/>
</dbReference>
<evidence type="ECO:0000313" key="2">
    <source>
        <dbReference type="EMBL" id="CAA9339723.1"/>
    </source>
</evidence>
<organism evidence="2">
    <name type="scientific">uncultured Nocardioidaceae bacterium</name>
    <dbReference type="NCBI Taxonomy" id="253824"/>
    <lineage>
        <taxon>Bacteria</taxon>
        <taxon>Bacillati</taxon>
        <taxon>Actinomycetota</taxon>
        <taxon>Actinomycetes</taxon>
        <taxon>Propionibacteriales</taxon>
        <taxon>Nocardioidaceae</taxon>
        <taxon>environmental samples</taxon>
    </lineage>
</organism>
<sequence>MDLPTSTLAAATALTAALLMTVTGGAEAADAAPDLRWEHRDVETAQQLRGLDALDRRHAWVGGSDGGVWTTSDGGRTWRDVSPKGTEGLLFRDVEATDRRTVSVLAIGEGTASRIYRTQDAGRTWTRTFTNRDPRAFYDCMAFWPGGRRGLAMSDPVGGKFRILRTTDGGASWSVASRAGMPRAVDGEFAFAASGTCLVTAGFRDAYLASGGPASRIFHTANRGRTWSVVDSTIPAAEAGGVFSMSFRNPERGLAVGGDFTAPDLGTDASATTVNRGRTWVGGGDLSGYRSGVDHVEGLRATAVAVGPTGSDVTTDAGRSWQRFSTDNFDAVQCTEDGACWASGPEGAVARLVR</sequence>
<feature type="chain" id="PRO_5026916944" evidence="1">
    <location>
        <begin position="29"/>
        <end position="354"/>
    </location>
</feature>
<dbReference type="AlphaFoldDB" id="A0A6J4LW55"/>
<dbReference type="InterPro" id="IPR015943">
    <property type="entry name" value="WD40/YVTN_repeat-like_dom_sf"/>
</dbReference>
<evidence type="ECO:0000256" key="1">
    <source>
        <dbReference type="SAM" id="SignalP"/>
    </source>
</evidence>
<gene>
    <name evidence="2" type="ORF">AVDCRST_MAG24-1221</name>
</gene>
<dbReference type="PANTHER" id="PTHR47199">
    <property type="entry name" value="PHOTOSYSTEM II STABILITY/ASSEMBLY FACTOR HCF136, CHLOROPLASTIC"/>
    <property type="match status" value="1"/>
</dbReference>
<dbReference type="Gene3D" id="2.130.10.10">
    <property type="entry name" value="YVTN repeat-like/Quinoprotein amine dehydrogenase"/>
    <property type="match status" value="1"/>
</dbReference>
<accession>A0A6J4LW55</accession>
<name>A0A6J4LW55_9ACTN</name>
<protein>
    <submittedName>
        <fullName evidence="2">Putative oxidoreductase (Putative secreted protein)</fullName>
    </submittedName>
</protein>
<keyword evidence="1" id="KW-0732">Signal</keyword>